<sequence length="101" mass="11041">MSVGMQIAYRGFVGSAGVEAKAHAELARLARFSGRIAGCHLAIEAMWDRPGHRLYDARLDLITPDHELIPLARSTDEDPDMAVHVAFDTAVRLLEKDNGQG</sequence>
<dbReference type="InterPro" id="IPR036567">
    <property type="entry name" value="RHF-like"/>
</dbReference>
<dbReference type="AlphaFoldDB" id="A0A069PZV4"/>
<evidence type="ECO:0000313" key="1">
    <source>
        <dbReference type="EMBL" id="KDR43001.1"/>
    </source>
</evidence>
<proteinExistence type="predicted"/>
<name>A0A069PZV4_9BURK</name>
<evidence type="ECO:0008006" key="3">
    <source>
        <dbReference type="Google" id="ProtNLM"/>
    </source>
</evidence>
<accession>A0A069PZV4</accession>
<evidence type="ECO:0000313" key="2">
    <source>
        <dbReference type="Proteomes" id="UP000027466"/>
    </source>
</evidence>
<dbReference type="EMBL" id="JFHC01000011">
    <property type="protein sequence ID" value="KDR43001.1"/>
    <property type="molecule type" value="Genomic_DNA"/>
</dbReference>
<keyword evidence="2" id="KW-1185">Reference proteome</keyword>
<reference evidence="1 2" key="1">
    <citation type="submission" date="2014-03" db="EMBL/GenBank/DDBJ databases">
        <title>Draft Genome Sequences of Four Burkholderia Strains.</title>
        <authorList>
            <person name="Liu X.Y."/>
            <person name="Li C.X."/>
            <person name="Xu J.H."/>
        </authorList>
    </citation>
    <scope>NUCLEOTIDE SEQUENCE [LARGE SCALE GENOMIC DNA]</scope>
    <source>
        <strain evidence="1 2">DSM 50014</strain>
    </source>
</reference>
<dbReference type="SUPFAM" id="SSF69754">
    <property type="entry name" value="Ribosome binding protein Y (YfiA homologue)"/>
    <property type="match status" value="1"/>
</dbReference>
<protein>
    <recommendedName>
        <fullName evidence="3">Metal ABC transporter ATPase</fullName>
    </recommendedName>
</protein>
<dbReference type="RefSeq" id="WP_035930077.1">
    <property type="nucleotide sequence ID" value="NZ_CCNS02000035.1"/>
</dbReference>
<dbReference type="Proteomes" id="UP000027466">
    <property type="component" value="Unassembled WGS sequence"/>
</dbReference>
<gene>
    <name evidence="1" type="ORF">BG61_03940</name>
</gene>
<comment type="caution">
    <text evidence="1">The sequence shown here is derived from an EMBL/GenBank/DDBJ whole genome shotgun (WGS) entry which is preliminary data.</text>
</comment>
<organism evidence="1 2">
    <name type="scientific">Caballeronia glathei</name>
    <dbReference type="NCBI Taxonomy" id="60547"/>
    <lineage>
        <taxon>Bacteria</taxon>
        <taxon>Pseudomonadati</taxon>
        <taxon>Pseudomonadota</taxon>
        <taxon>Betaproteobacteria</taxon>
        <taxon>Burkholderiales</taxon>
        <taxon>Burkholderiaceae</taxon>
        <taxon>Caballeronia</taxon>
    </lineage>
</organism>
<dbReference type="Gene3D" id="3.30.160.100">
    <property type="entry name" value="Ribosome hibernation promotion factor-like"/>
    <property type="match status" value="1"/>
</dbReference>